<evidence type="ECO:0000313" key="1">
    <source>
        <dbReference type="EMBL" id="GAK74130.1"/>
    </source>
</evidence>
<name>A0ABQ0J3I5_9MOLU</name>
<dbReference type="RefSeq" id="WP_011160832.1">
    <property type="nucleotide sequence ID" value="NZ_BBIY01000050.1"/>
</dbReference>
<evidence type="ECO:0000313" key="2">
    <source>
        <dbReference type="Proteomes" id="UP000028900"/>
    </source>
</evidence>
<keyword evidence="2" id="KW-1185">Reference proteome</keyword>
<protein>
    <submittedName>
        <fullName evidence="1">Uncharacterized protein</fullName>
    </submittedName>
</protein>
<reference evidence="2" key="1">
    <citation type="journal article" date="2014" name="Genome Announc.">
        <title>Draft Genome Sequence of ''Candidatus Phytoplasma asteris'' Strain OY-V, an Unculturable Plant-Pathogenic Bacterium.</title>
        <authorList>
            <person name="Kakizawa S."/>
            <person name="Makino A."/>
            <person name="Ishii Y."/>
            <person name="Tamaki H."/>
            <person name="Kamagata Y."/>
        </authorList>
    </citation>
    <scope>NUCLEOTIDE SEQUENCE [LARGE SCALE GENOMIC DNA]</scope>
    <source>
        <strain evidence="2">OY-V</strain>
    </source>
</reference>
<reference evidence="1 2" key="2">
    <citation type="journal article" date="2014" name="Genome Announc.">
        <title>Draft Genome Sequence of 'Candidatus Phytoplasma asteris' Strain OY-V, an Unculturable Plant-Pathogenic Bacterium.</title>
        <authorList>
            <person name="Kakizawa S."/>
            <person name="Makino A."/>
            <person name="Ishii Y."/>
            <person name="Tamaki H."/>
            <person name="Kamagata Y."/>
        </authorList>
    </citation>
    <scope>NUCLEOTIDE SEQUENCE [LARGE SCALE GENOMIC DNA]</scope>
    <source>
        <strain evidence="1 2">OY-V</strain>
    </source>
</reference>
<proteinExistence type="predicted"/>
<accession>A0ABQ0J3I5</accession>
<gene>
    <name evidence="1" type="ORF">OYV_06180</name>
</gene>
<comment type="caution">
    <text evidence="1">The sequence shown here is derived from an EMBL/GenBank/DDBJ whole genome shotgun (WGS) entry which is preliminary data.</text>
</comment>
<organism evidence="1 2">
    <name type="scientific">'Chrysanthemum coronarium' phytoplasma</name>
    <dbReference type="NCBI Taxonomy" id="1520703"/>
    <lineage>
        <taxon>Bacteria</taxon>
        <taxon>Bacillati</taxon>
        <taxon>Mycoplasmatota</taxon>
        <taxon>Mollicutes</taxon>
        <taxon>Acholeplasmatales</taxon>
        <taxon>Acholeplasmataceae</taxon>
        <taxon>Candidatus Phytoplasma</taxon>
        <taxon>16SrI (Aster yellows group)</taxon>
    </lineage>
</organism>
<dbReference type="Proteomes" id="UP000028900">
    <property type="component" value="Unassembled WGS sequence"/>
</dbReference>
<sequence length="163" mass="19469">MSMLKGIEKANKGKKPSFEYDDLFSKTVRFLNIIDSLSKDESLKHQFEKEEPNLQSRSLQNDKLDKLLQDRANDRYLPPIRNPQEQNAFINKFKQIFMDEEFQEDESKPEPAFIQTFKKNQFFNKNKSESESELNNWDTIKKFNPNFQYLNLDQYCLEPNTPQ</sequence>
<dbReference type="EMBL" id="BBIY01000050">
    <property type="protein sequence ID" value="GAK74130.1"/>
    <property type="molecule type" value="Genomic_DNA"/>
</dbReference>